<gene>
    <name evidence="1" type="ORF">DP131_11345</name>
</gene>
<evidence type="ECO:0000313" key="2">
    <source>
        <dbReference type="Proteomes" id="UP000290273"/>
    </source>
</evidence>
<proteinExistence type="predicted"/>
<name>A0ABY0EQD3_CLOTA</name>
<dbReference type="Gene3D" id="3.40.50.300">
    <property type="entry name" value="P-loop containing nucleotide triphosphate hydrolases"/>
    <property type="match status" value="1"/>
</dbReference>
<dbReference type="InterPro" id="IPR027417">
    <property type="entry name" value="P-loop_NTPase"/>
</dbReference>
<dbReference type="Proteomes" id="UP000290273">
    <property type="component" value="Unassembled WGS sequence"/>
</dbReference>
<dbReference type="SUPFAM" id="SSF52540">
    <property type="entry name" value="P-loop containing nucleoside triphosphate hydrolases"/>
    <property type="match status" value="1"/>
</dbReference>
<protein>
    <submittedName>
        <fullName evidence="1">AAA family ATPase</fullName>
    </submittedName>
</protein>
<organism evidence="1 2">
    <name type="scientific">Clostridium tetani</name>
    <dbReference type="NCBI Taxonomy" id="1513"/>
    <lineage>
        <taxon>Bacteria</taxon>
        <taxon>Bacillati</taxon>
        <taxon>Bacillota</taxon>
        <taxon>Clostridia</taxon>
        <taxon>Eubacteriales</taxon>
        <taxon>Clostridiaceae</taxon>
        <taxon>Clostridium</taxon>
    </lineage>
</organism>
<evidence type="ECO:0000313" key="1">
    <source>
        <dbReference type="EMBL" id="RXI53376.1"/>
    </source>
</evidence>
<sequence>MFNRKEIFMSRILNKNIIFVGGIHGVGKTTLCNKIAKSFQIEHYSSSELIYKLNSNKVKENKRVSDAKENQNILLEAVNKYLCNNKNYLLDGHFCLINDKGDLEEIPTNIFKTLKVKEIIVLIDQPEEIFKKLISRDSRMYSLDFIKKFQEREVSHGKYVAKQMNIDYKIINVSCYKNKIFKYFSNII</sequence>
<reference evidence="1 2" key="1">
    <citation type="submission" date="2018-06" db="EMBL/GenBank/DDBJ databases">
        <title>Genome conservation of Clostridium tetani.</title>
        <authorList>
            <person name="Bruggemann H."/>
            <person name="Popoff M.R."/>
        </authorList>
    </citation>
    <scope>NUCLEOTIDE SEQUENCE [LARGE SCALE GENOMIC DNA]</scope>
    <source>
        <strain evidence="1 2">63.05</strain>
    </source>
</reference>
<comment type="caution">
    <text evidence="1">The sequence shown here is derived from an EMBL/GenBank/DDBJ whole genome shotgun (WGS) entry which is preliminary data.</text>
</comment>
<accession>A0ABY0EQD3</accession>
<dbReference type="EMBL" id="QMAU01000045">
    <property type="protein sequence ID" value="RXI53376.1"/>
    <property type="molecule type" value="Genomic_DNA"/>
</dbReference>
<dbReference type="Pfam" id="PF13207">
    <property type="entry name" value="AAA_17"/>
    <property type="match status" value="1"/>
</dbReference>